<keyword evidence="8 9" id="KW-0975">Bacterial flagellum</keyword>
<evidence type="ECO:0000313" key="15">
    <source>
        <dbReference type="Proteomes" id="UP001207337"/>
    </source>
</evidence>
<keyword evidence="14" id="KW-0282">Flagellum</keyword>
<comment type="caution">
    <text evidence="14">The sequence shown here is derived from an EMBL/GenBank/DDBJ whole genome shotgun (WGS) entry which is preliminary data.</text>
</comment>
<feature type="transmembrane region" description="Helical" evidence="11">
    <location>
        <begin position="21"/>
        <end position="42"/>
    </location>
</feature>
<dbReference type="Pfam" id="PF08345">
    <property type="entry name" value="YscJ_FliF_C"/>
    <property type="match status" value="1"/>
</dbReference>
<keyword evidence="6 11" id="KW-1133">Transmembrane helix</keyword>
<evidence type="ECO:0000313" key="14">
    <source>
        <dbReference type="EMBL" id="MCW9713623.1"/>
    </source>
</evidence>
<evidence type="ECO:0000256" key="5">
    <source>
        <dbReference type="ARBA" id="ARBA00022692"/>
    </source>
</evidence>
<reference evidence="14 15" key="1">
    <citation type="submission" date="2021-11" db="EMBL/GenBank/DDBJ databases">
        <title>Aliifidinibius sp. nov., a new bacterium isolated from saline soil.</title>
        <authorList>
            <person name="Galisteo C."/>
            <person name="De La Haba R."/>
            <person name="Sanchez-Porro C."/>
            <person name="Ventosa A."/>
        </authorList>
    </citation>
    <scope>NUCLEOTIDE SEQUENCE [LARGE SCALE GENOMIC DNA]</scope>
    <source>
        <strain evidence="14 15">KACC 190600</strain>
    </source>
</reference>
<evidence type="ECO:0000256" key="9">
    <source>
        <dbReference type="PIRNR" id="PIRNR004862"/>
    </source>
</evidence>
<feature type="domain" description="Flagellar M-ring N-terminal" evidence="12">
    <location>
        <begin position="43"/>
        <end position="216"/>
    </location>
</feature>
<dbReference type="InterPro" id="IPR045851">
    <property type="entry name" value="AMP-bd_C_sf"/>
</dbReference>
<dbReference type="InterPro" id="IPR013556">
    <property type="entry name" value="Flag_M-ring_C"/>
</dbReference>
<evidence type="ECO:0000256" key="7">
    <source>
        <dbReference type="ARBA" id="ARBA00023136"/>
    </source>
</evidence>
<keyword evidence="5 11" id="KW-0812">Transmembrane</keyword>
<evidence type="ECO:0000256" key="11">
    <source>
        <dbReference type="SAM" id="Phobius"/>
    </source>
</evidence>
<evidence type="ECO:0000256" key="6">
    <source>
        <dbReference type="ARBA" id="ARBA00022989"/>
    </source>
</evidence>
<evidence type="ECO:0000256" key="4">
    <source>
        <dbReference type="ARBA" id="ARBA00022475"/>
    </source>
</evidence>
<dbReference type="NCBIfam" id="TIGR00206">
    <property type="entry name" value="fliF"/>
    <property type="match status" value="1"/>
</dbReference>
<evidence type="ECO:0000259" key="13">
    <source>
        <dbReference type="Pfam" id="PF08345"/>
    </source>
</evidence>
<accession>A0ABT3Q0I4</accession>
<proteinExistence type="inferred from homology"/>
<feature type="domain" description="Flagellar M-ring C-terminal" evidence="13">
    <location>
        <begin position="250"/>
        <end position="414"/>
    </location>
</feature>
<gene>
    <name evidence="14" type="primary">fliF</name>
    <name evidence="14" type="ORF">LQ318_11995</name>
</gene>
<dbReference type="InterPro" id="IPR006182">
    <property type="entry name" value="FliF_N_dom"/>
</dbReference>
<evidence type="ECO:0000256" key="1">
    <source>
        <dbReference type="ARBA" id="ARBA00004117"/>
    </source>
</evidence>
<evidence type="ECO:0000256" key="3">
    <source>
        <dbReference type="ARBA" id="ARBA00007971"/>
    </source>
</evidence>
<keyword evidence="15" id="KW-1185">Reference proteome</keyword>
<keyword evidence="4" id="KW-1003">Cell membrane</keyword>
<dbReference type="Pfam" id="PF01514">
    <property type="entry name" value="YscJ_FliF"/>
    <property type="match status" value="1"/>
</dbReference>
<dbReference type="PANTHER" id="PTHR30046:SF0">
    <property type="entry name" value="FLAGELLAR M-RING PROTEIN"/>
    <property type="match status" value="1"/>
</dbReference>
<evidence type="ECO:0000259" key="12">
    <source>
        <dbReference type="Pfam" id="PF01514"/>
    </source>
</evidence>
<dbReference type="InterPro" id="IPR043427">
    <property type="entry name" value="YscJ/FliF"/>
</dbReference>
<dbReference type="RefSeq" id="WP_265790444.1">
    <property type="nucleotide sequence ID" value="NZ_BAABRS010000003.1"/>
</dbReference>
<dbReference type="Gene3D" id="3.30.300.30">
    <property type="match status" value="1"/>
</dbReference>
<dbReference type="PIRSF" id="PIRSF004862">
    <property type="entry name" value="FliF"/>
    <property type="match status" value="1"/>
</dbReference>
<evidence type="ECO:0000256" key="2">
    <source>
        <dbReference type="ARBA" id="ARBA00004651"/>
    </source>
</evidence>
<dbReference type="PANTHER" id="PTHR30046">
    <property type="entry name" value="FLAGELLAR M-RING PROTEIN"/>
    <property type="match status" value="1"/>
</dbReference>
<dbReference type="Proteomes" id="UP001207337">
    <property type="component" value="Unassembled WGS sequence"/>
</dbReference>
<evidence type="ECO:0000256" key="8">
    <source>
        <dbReference type="ARBA" id="ARBA00023143"/>
    </source>
</evidence>
<comment type="similarity">
    <text evidence="3 9">Belongs to the FliF family.</text>
</comment>
<protein>
    <recommendedName>
        <fullName evidence="9">Flagellar M-ring protein</fullName>
    </recommendedName>
</protein>
<dbReference type="PRINTS" id="PR01009">
    <property type="entry name" value="FLGMRINGFLIF"/>
</dbReference>
<feature type="region of interest" description="Disordered" evidence="10">
    <location>
        <begin position="276"/>
        <end position="299"/>
    </location>
</feature>
<sequence length="549" mass="61616">MDSFTERFKDFIDPLSTAQRTMFAGLALAILLIIGGLFYWSLRPSYTLLFGSLENETAQEIIQELDERGINYRLENGGRSVYVEGNRVDQLRIQLAPIGAPKSDMKGYELFDSNSLGMTDYMQQLNNRRALEGELSRSVNSLRQVESSRIHLVLPERSPFEQTSVSASASVLLVLQRGEELDKKHVQGITSLIAGSVEGLDSEDVTVIDQAGNRLTDGNEGEAGFASGDMQLRLEQKTEKYLTEQGQSMLDRVLGPGNSIVRVSVEQNFDSLVRESNEVDPESRTLISEEQSEETHTQEGLDMVPIDEFTPVGDRGQTAVTSTTEDAVTSRTRNYEVTEIKEVYKKAEGNISNISASVLLNQKQVLQENEEGEEVWVNEPYSEEELQEFREVLGSALGVQPDRGDQITIKQVDFWDPTDMGPRGNIMEEPWPWSRIFRWGLILATLAAVIALLNSLRKQAGRDEQGMLLDTPFGENKQVYMSSGGQDNLDGMSKEEFQQFIEDQDEEKPALEEKKYDLEEIVTLVELKPSKAARVVRAMLVSNDEDEDK</sequence>
<name>A0ABT3Q0I4_9BACT</name>
<dbReference type="EMBL" id="JAJNDC010000003">
    <property type="protein sequence ID" value="MCW9713623.1"/>
    <property type="molecule type" value="Genomic_DNA"/>
</dbReference>
<dbReference type="InterPro" id="IPR000067">
    <property type="entry name" value="FlgMring_FliF"/>
</dbReference>
<keyword evidence="14" id="KW-0966">Cell projection</keyword>
<comment type="function">
    <text evidence="9">The M ring may be actively involved in energy transduction.</text>
</comment>
<evidence type="ECO:0000256" key="10">
    <source>
        <dbReference type="SAM" id="MobiDB-lite"/>
    </source>
</evidence>
<keyword evidence="14" id="KW-0969">Cilium</keyword>
<keyword evidence="7 11" id="KW-0472">Membrane</keyword>
<comment type="subcellular location">
    <subcellularLocation>
        <location evidence="1 9">Bacterial flagellum basal body</location>
    </subcellularLocation>
    <subcellularLocation>
        <location evidence="2">Cell membrane</location>
        <topology evidence="2">Multi-pass membrane protein</topology>
    </subcellularLocation>
</comment>
<organism evidence="14 15">
    <name type="scientific">Fodinibius salicampi</name>
    <dbReference type="NCBI Taxonomy" id="1920655"/>
    <lineage>
        <taxon>Bacteria</taxon>
        <taxon>Pseudomonadati</taxon>
        <taxon>Balneolota</taxon>
        <taxon>Balneolia</taxon>
        <taxon>Balneolales</taxon>
        <taxon>Balneolaceae</taxon>
        <taxon>Fodinibius</taxon>
    </lineage>
</organism>